<name>A0ABY1WJB2_9GAMM</name>
<keyword evidence="3" id="KW-1185">Reference proteome</keyword>
<evidence type="ECO:0000313" key="2">
    <source>
        <dbReference type="EMBL" id="TAA22850.1"/>
    </source>
</evidence>
<accession>A0ABY1WJB2</accession>
<evidence type="ECO:0000256" key="1">
    <source>
        <dbReference type="SAM" id="Coils"/>
    </source>
</evidence>
<proteinExistence type="predicted"/>
<protein>
    <submittedName>
        <fullName evidence="2">Uncharacterized protein</fullName>
    </submittedName>
</protein>
<gene>
    <name evidence="2" type="ORF">EA658_04580</name>
</gene>
<evidence type="ECO:0000313" key="3">
    <source>
        <dbReference type="Proteomes" id="UP000293089"/>
    </source>
</evidence>
<keyword evidence="1" id="KW-0175">Coiled coil</keyword>
<sequence>MEEAEYFGLHYYLQHGSHSMDAVVRNKCEREVLAVFFEVAKQLNVPISLETYAYGEGGLKELWKAMGKYNNQLTLIVAVLAIVFSRYPATDSDMEALEKETKQLEIEKTRLEIEKLKEESSERREHTQQAAEEIARNLQSNGKIAVRRSNYYKLLLDYSKVDSVGYNHRPTDPLPAPEAIVPRQDFPRFILGSDKLPVETDDNALIEVFAPVLTDGNYHWRGYYLGDPISFAMLDPQFKASIVAKKVHFQHGTRLKCVLNIHRKYDELGEVTITGYSVVTVLDQSEAGTDFVETPQGRSYRHAKALRESQGDMFGGARGAT</sequence>
<comment type="caution">
    <text evidence="2">The sequence shown here is derived from an EMBL/GenBank/DDBJ whole genome shotgun (WGS) entry which is preliminary data.</text>
</comment>
<reference evidence="2 3" key="1">
    <citation type="submission" date="2019-02" db="EMBL/GenBank/DDBJ databases">
        <title>WGS of Pseudoxanthomonas species novum from clinical isolates.</title>
        <authorList>
            <person name="Bernier A.-M."/>
            <person name="Bernard K."/>
            <person name="Vachon A."/>
        </authorList>
    </citation>
    <scope>NUCLEOTIDE SEQUENCE [LARGE SCALE GENOMIC DNA]</scope>
    <source>
        <strain evidence="3">NML 170316</strain>
    </source>
</reference>
<dbReference type="Proteomes" id="UP000293089">
    <property type="component" value="Unassembled WGS sequence"/>
</dbReference>
<dbReference type="EMBL" id="SHME01000001">
    <property type="protein sequence ID" value="TAA22850.1"/>
    <property type="molecule type" value="Genomic_DNA"/>
</dbReference>
<feature type="coiled-coil region" evidence="1">
    <location>
        <begin position="94"/>
        <end position="137"/>
    </location>
</feature>
<organism evidence="2 3">
    <name type="scientific">Pseudoxanthomonas winnipegensis</name>
    <dbReference type="NCBI Taxonomy" id="2480810"/>
    <lineage>
        <taxon>Bacteria</taxon>
        <taxon>Pseudomonadati</taxon>
        <taxon>Pseudomonadota</taxon>
        <taxon>Gammaproteobacteria</taxon>
        <taxon>Lysobacterales</taxon>
        <taxon>Lysobacteraceae</taxon>
        <taxon>Pseudoxanthomonas</taxon>
    </lineage>
</organism>
<dbReference type="RefSeq" id="WP_130530240.1">
    <property type="nucleotide sequence ID" value="NZ_SHMD01000003.1"/>
</dbReference>